<dbReference type="InterPro" id="IPR020846">
    <property type="entry name" value="MFS_dom"/>
</dbReference>
<evidence type="ECO:0000313" key="8">
    <source>
        <dbReference type="EMBL" id="MBF6354773.1"/>
    </source>
</evidence>
<feature type="region of interest" description="Disordered" evidence="5">
    <location>
        <begin position="392"/>
        <end position="427"/>
    </location>
</feature>
<evidence type="ECO:0000256" key="1">
    <source>
        <dbReference type="ARBA" id="ARBA00004651"/>
    </source>
</evidence>
<feature type="transmembrane region" description="Helical" evidence="6">
    <location>
        <begin position="245"/>
        <end position="264"/>
    </location>
</feature>
<reference evidence="8 9" key="1">
    <citation type="submission" date="2020-10" db="EMBL/GenBank/DDBJ databases">
        <title>Identification of Nocardia species via Next-generation sequencing and recognition of intraspecies genetic diversity.</title>
        <authorList>
            <person name="Li P."/>
            <person name="Li P."/>
            <person name="Lu B."/>
        </authorList>
    </citation>
    <scope>NUCLEOTIDE SEQUENCE [LARGE SCALE GENOMIC DNA]</scope>
    <source>
        <strain evidence="8 9">BJ06-0143</strain>
    </source>
</reference>
<proteinExistence type="predicted"/>
<evidence type="ECO:0000256" key="4">
    <source>
        <dbReference type="ARBA" id="ARBA00023136"/>
    </source>
</evidence>
<dbReference type="InterPro" id="IPR036259">
    <property type="entry name" value="MFS_trans_sf"/>
</dbReference>
<keyword evidence="2 6" id="KW-0812">Transmembrane</keyword>
<dbReference type="SUPFAM" id="SSF103473">
    <property type="entry name" value="MFS general substrate transporter"/>
    <property type="match status" value="1"/>
</dbReference>
<feature type="transmembrane region" description="Helical" evidence="6">
    <location>
        <begin position="12"/>
        <end position="33"/>
    </location>
</feature>
<protein>
    <submittedName>
        <fullName evidence="8">MFS transporter</fullName>
    </submittedName>
</protein>
<dbReference type="PROSITE" id="PS50850">
    <property type="entry name" value="MFS"/>
    <property type="match status" value="1"/>
</dbReference>
<evidence type="ECO:0000256" key="5">
    <source>
        <dbReference type="SAM" id="MobiDB-lite"/>
    </source>
</evidence>
<dbReference type="Pfam" id="PF07690">
    <property type="entry name" value="MFS_1"/>
    <property type="match status" value="2"/>
</dbReference>
<feature type="transmembrane region" description="Helical" evidence="6">
    <location>
        <begin position="173"/>
        <end position="192"/>
    </location>
</feature>
<keyword evidence="9" id="KW-1185">Reference proteome</keyword>
<feature type="domain" description="Major facilitator superfamily (MFS) profile" evidence="7">
    <location>
        <begin position="15"/>
        <end position="394"/>
    </location>
</feature>
<keyword evidence="4 6" id="KW-0472">Membrane</keyword>
<gene>
    <name evidence="8" type="ORF">IU449_09490</name>
</gene>
<dbReference type="Proteomes" id="UP000707731">
    <property type="component" value="Unassembled WGS sequence"/>
</dbReference>
<feature type="transmembrane region" description="Helical" evidence="6">
    <location>
        <begin position="364"/>
        <end position="388"/>
    </location>
</feature>
<sequence>MSVESVGIRVGAIHRWSMLALGVFAQTSSAVFIHGTPFLLPALTERGMALPTAGLLVAMPTVGLVCTLIAWGYVMDRIGERTVLVAGPAVMFVAGIGAATTTGHLALGALLLLGGIGAASTNAASGRVIVGWFPPNRRGLAMGIRQTAQPLGVGIGALTIPLAASHHGIPAAILVPAIMAGVAALACLVGIVDPPRPEGGAADRDNPYRGDSTLWRVHGASVLLAVPQGVLWTFALLWLHRDLGWSIPVAGAVVTATQILGALGRIGAGAWSDRVGSRLGPLHRIAVAAALCMAALGVAAWTQWWWAAIPLLFAASVITVSDNGLAFTAVAEIAGPYWSGRGLGMQNTGQNLAMAAIPPVFGALITWGGFSAAFLGAAAVAALAIPLVPPDHTRRPQAHSGFRRRRRSADQISSSSAGSMTTRNPLT</sequence>
<comment type="caution">
    <text evidence="8">The sequence shown here is derived from an EMBL/GenBank/DDBJ whole genome shotgun (WGS) entry which is preliminary data.</text>
</comment>
<dbReference type="PANTHER" id="PTHR23527">
    <property type="entry name" value="BLL3282 PROTEIN"/>
    <property type="match status" value="1"/>
</dbReference>
<feature type="compositionally biased region" description="Basic residues" evidence="5">
    <location>
        <begin position="395"/>
        <end position="407"/>
    </location>
</feature>
<dbReference type="InterPro" id="IPR011701">
    <property type="entry name" value="MFS"/>
</dbReference>
<dbReference type="EMBL" id="JADLQN010000001">
    <property type="protein sequence ID" value="MBF6354773.1"/>
    <property type="molecule type" value="Genomic_DNA"/>
</dbReference>
<dbReference type="RefSeq" id="WP_195001474.1">
    <property type="nucleotide sequence ID" value="NZ_JADLQN010000001.1"/>
</dbReference>
<feature type="transmembrane region" description="Helical" evidence="6">
    <location>
        <begin position="151"/>
        <end position="167"/>
    </location>
</feature>
<evidence type="ECO:0000313" key="9">
    <source>
        <dbReference type="Proteomes" id="UP000707731"/>
    </source>
</evidence>
<evidence type="ECO:0000256" key="3">
    <source>
        <dbReference type="ARBA" id="ARBA00022989"/>
    </source>
</evidence>
<feature type="compositionally biased region" description="Polar residues" evidence="5">
    <location>
        <begin position="417"/>
        <end position="427"/>
    </location>
</feature>
<comment type="subcellular location">
    <subcellularLocation>
        <location evidence="1">Cell membrane</location>
        <topology evidence="1">Multi-pass membrane protein</topology>
    </subcellularLocation>
</comment>
<evidence type="ECO:0000256" key="2">
    <source>
        <dbReference type="ARBA" id="ARBA00022692"/>
    </source>
</evidence>
<feature type="transmembrane region" description="Helical" evidence="6">
    <location>
        <begin position="53"/>
        <end position="74"/>
    </location>
</feature>
<feature type="transmembrane region" description="Helical" evidence="6">
    <location>
        <begin position="213"/>
        <end position="239"/>
    </location>
</feature>
<dbReference type="Gene3D" id="1.20.1250.20">
    <property type="entry name" value="MFS general substrate transporter like domains"/>
    <property type="match status" value="2"/>
</dbReference>
<feature type="transmembrane region" description="Helical" evidence="6">
    <location>
        <begin position="105"/>
        <end position="130"/>
    </location>
</feature>
<evidence type="ECO:0000259" key="7">
    <source>
        <dbReference type="PROSITE" id="PS50850"/>
    </source>
</evidence>
<feature type="transmembrane region" description="Helical" evidence="6">
    <location>
        <begin position="81"/>
        <end position="99"/>
    </location>
</feature>
<keyword evidence="3 6" id="KW-1133">Transmembrane helix</keyword>
<name>A0ABS0D8G9_9NOCA</name>
<feature type="transmembrane region" description="Helical" evidence="6">
    <location>
        <begin position="285"/>
        <end position="306"/>
    </location>
</feature>
<evidence type="ECO:0000256" key="6">
    <source>
        <dbReference type="SAM" id="Phobius"/>
    </source>
</evidence>
<dbReference type="PANTHER" id="PTHR23527:SF1">
    <property type="entry name" value="BLL3282 PROTEIN"/>
    <property type="match status" value="1"/>
</dbReference>
<organism evidence="8 9">
    <name type="scientific">Nocardia higoensis</name>
    <dbReference type="NCBI Taxonomy" id="228599"/>
    <lineage>
        <taxon>Bacteria</taxon>
        <taxon>Bacillati</taxon>
        <taxon>Actinomycetota</taxon>
        <taxon>Actinomycetes</taxon>
        <taxon>Mycobacteriales</taxon>
        <taxon>Nocardiaceae</taxon>
        <taxon>Nocardia</taxon>
    </lineage>
</organism>
<dbReference type="InterPro" id="IPR052952">
    <property type="entry name" value="MFS-Transporter"/>
</dbReference>
<accession>A0ABS0D8G9</accession>